<feature type="compositionally biased region" description="Polar residues" evidence="1">
    <location>
        <begin position="348"/>
        <end position="362"/>
    </location>
</feature>
<dbReference type="Proteomes" id="UP000324629">
    <property type="component" value="Unassembled WGS sequence"/>
</dbReference>
<evidence type="ECO:0000256" key="1">
    <source>
        <dbReference type="SAM" id="MobiDB-lite"/>
    </source>
</evidence>
<name>A0A5J4NFY2_9TREM</name>
<reference evidence="2 3" key="1">
    <citation type="journal article" date="2019" name="Gigascience">
        <title>Whole-genome sequence of the oriental lung fluke Paragonimus westermani.</title>
        <authorList>
            <person name="Oey H."/>
            <person name="Zakrzewski M."/>
            <person name="Narain K."/>
            <person name="Devi K.R."/>
            <person name="Agatsuma T."/>
            <person name="Nawaratna S."/>
            <person name="Gobert G.N."/>
            <person name="Jones M.K."/>
            <person name="Ragan M.A."/>
            <person name="McManus D.P."/>
            <person name="Krause L."/>
        </authorList>
    </citation>
    <scope>NUCLEOTIDE SEQUENCE [LARGE SCALE GENOMIC DNA]</scope>
    <source>
        <strain evidence="2 3">IND2009</strain>
    </source>
</reference>
<dbReference type="GO" id="GO:0005774">
    <property type="term" value="C:vacuolar membrane"/>
    <property type="evidence" value="ECO:0007669"/>
    <property type="project" value="TreeGrafter"/>
</dbReference>
<feature type="region of interest" description="Disordered" evidence="1">
    <location>
        <begin position="111"/>
        <end position="130"/>
    </location>
</feature>
<feature type="region of interest" description="Disordered" evidence="1">
    <location>
        <begin position="396"/>
        <end position="417"/>
    </location>
</feature>
<protein>
    <submittedName>
        <fullName evidence="2">WD repeat-containing protein 59</fullName>
    </submittedName>
</protein>
<keyword evidence="3" id="KW-1185">Reference proteome</keyword>
<comment type="caution">
    <text evidence="2">The sequence shown here is derived from an EMBL/GenBank/DDBJ whole genome shotgun (WGS) entry which is preliminary data.</text>
</comment>
<feature type="non-terminal residue" evidence="2">
    <location>
        <position position="1"/>
    </location>
</feature>
<dbReference type="GO" id="GO:0035591">
    <property type="term" value="F:signaling adaptor activity"/>
    <property type="evidence" value="ECO:0007669"/>
    <property type="project" value="TreeGrafter"/>
</dbReference>
<organism evidence="2 3">
    <name type="scientific">Paragonimus westermani</name>
    <dbReference type="NCBI Taxonomy" id="34504"/>
    <lineage>
        <taxon>Eukaryota</taxon>
        <taxon>Metazoa</taxon>
        <taxon>Spiralia</taxon>
        <taxon>Lophotrochozoa</taxon>
        <taxon>Platyhelminthes</taxon>
        <taxon>Trematoda</taxon>
        <taxon>Digenea</taxon>
        <taxon>Plagiorchiida</taxon>
        <taxon>Troglotremata</taxon>
        <taxon>Troglotrematidae</taxon>
        <taxon>Paragonimus</taxon>
    </lineage>
</organism>
<evidence type="ECO:0000313" key="2">
    <source>
        <dbReference type="EMBL" id="KAA3674360.1"/>
    </source>
</evidence>
<proteinExistence type="predicted"/>
<dbReference type="EMBL" id="QNGE01003207">
    <property type="protein sequence ID" value="KAA3674360.1"/>
    <property type="molecule type" value="Genomic_DNA"/>
</dbReference>
<dbReference type="PANTHER" id="PTHR46170:SF1">
    <property type="entry name" value="GATOR COMPLEX PROTEIN WDR59"/>
    <property type="match status" value="1"/>
</dbReference>
<feature type="region of interest" description="Disordered" evidence="1">
    <location>
        <begin position="342"/>
        <end position="368"/>
    </location>
</feature>
<dbReference type="InterPro" id="IPR016135">
    <property type="entry name" value="UBQ-conjugating_enzyme/RWD"/>
</dbReference>
<sequence>GSIQNDAYRLLEQELSLLSPRAGQYKLEETDLINRNVKLQLWYCRRQHYHHYTICSAVAGVRDRRPSAEMEDLDSLLLIPSEIPPNLDGSVRADHQWRATVERSKSFGDLEFSSGDEWQPQNPSPLSRQRLPAGINLSTKQFRIDSPIPLAGTVTLCVNFPLTYPSSTPVFSVLEHRPCLPEELIECLYQVLQLTAKDLAQMSRGCMDPCIRKAIDLLQNISPARLSTPSRQLQTASHEFEALQSTLLEDSDGLRPLPGSHTWKQLDTENKHRSCTPFPRTSGVHFTPQGLLVTFGLPCSLASLRTRVLGRASNLPDTGANDRTPRTYADFCRMRHLAHQTDRVANTGIDSSPPGSKSAKQQVETEHDDRLLNDRVFDSVDLMYMQLEPNILPQSEIAPDAGSTKITSTSDAVDSRVGNSGPIHRLHEYYRSIVQLYDLSAWIMHRKLARAYSLNSDNVQQMCSHNYLVAMETGRKDLLRFWQYTIVLSASMVKFSRGNCGIPPLPTHPVGRWMFNECIVSRDFDSGLERLRSPLASRISTCEYTQTENFLVNPSKQFVSDDTYTDRDQTNSENDASPIVATVSFNLDISDELPEGLTPVNEIHANNFMTGPFAGRPFQPHSPWRDYVTSCWRYVVISSPSSA</sequence>
<dbReference type="GO" id="GO:1904263">
    <property type="term" value="P:positive regulation of TORC1 signaling"/>
    <property type="evidence" value="ECO:0007669"/>
    <property type="project" value="TreeGrafter"/>
</dbReference>
<dbReference type="SUPFAM" id="SSF54495">
    <property type="entry name" value="UBC-like"/>
    <property type="match status" value="1"/>
</dbReference>
<dbReference type="GO" id="GO:0034198">
    <property type="term" value="P:cellular response to amino acid starvation"/>
    <property type="evidence" value="ECO:0007669"/>
    <property type="project" value="TreeGrafter"/>
</dbReference>
<gene>
    <name evidence="2" type="ORF">DEA37_0009721</name>
</gene>
<dbReference type="PANTHER" id="PTHR46170">
    <property type="entry name" value="GATOR COMPLEX PROTEIN WDR59"/>
    <property type="match status" value="1"/>
</dbReference>
<dbReference type="GO" id="GO:0035859">
    <property type="term" value="C:Seh1-associated complex"/>
    <property type="evidence" value="ECO:0007669"/>
    <property type="project" value="TreeGrafter"/>
</dbReference>
<accession>A0A5J4NFY2</accession>
<dbReference type="AlphaFoldDB" id="A0A5J4NFY2"/>
<dbReference type="InterPro" id="IPR049567">
    <property type="entry name" value="WDR59-like"/>
</dbReference>
<evidence type="ECO:0000313" key="3">
    <source>
        <dbReference type="Proteomes" id="UP000324629"/>
    </source>
</evidence>